<evidence type="ECO:0000256" key="9">
    <source>
        <dbReference type="HAMAP-Rule" id="MF_01821"/>
    </source>
</evidence>
<feature type="domain" description="Helicase C-terminal" evidence="11">
    <location>
        <begin position="471"/>
        <end position="624"/>
    </location>
</feature>
<evidence type="ECO:0000256" key="5">
    <source>
        <dbReference type="ARBA" id="ARBA00023015"/>
    </source>
</evidence>
<evidence type="ECO:0000256" key="8">
    <source>
        <dbReference type="ARBA" id="ARBA00023163"/>
    </source>
</evidence>
<dbReference type="SMART" id="SM00487">
    <property type="entry name" value="DEXDc"/>
    <property type="match status" value="1"/>
</dbReference>
<evidence type="ECO:0000256" key="3">
    <source>
        <dbReference type="ARBA" id="ARBA00022806"/>
    </source>
</evidence>
<dbReference type="NCBIfam" id="NF003426">
    <property type="entry name" value="PRK04914.1"/>
    <property type="match status" value="1"/>
</dbReference>
<reference evidence="13" key="1">
    <citation type="submission" date="2013-08" db="EMBL/GenBank/DDBJ databases">
        <title>Genome sequencing of Arenimonas donghaensis.</title>
        <authorList>
            <person name="Chen F."/>
            <person name="Wang G."/>
        </authorList>
    </citation>
    <scope>NUCLEOTIDE SEQUENCE [LARGE SCALE GENOMIC DNA]</scope>
    <source>
        <strain evidence="13">HO3-R19</strain>
    </source>
</reference>
<dbReference type="Pfam" id="PF00271">
    <property type="entry name" value="Helicase_C"/>
    <property type="match status" value="1"/>
</dbReference>
<dbReference type="InterPro" id="IPR027417">
    <property type="entry name" value="P-loop_NTPase"/>
</dbReference>
<keyword evidence="4 9" id="KW-0067">ATP-binding</keyword>
<accession>A0A087MIS3</accession>
<dbReference type="STRING" id="1121014.N788_03960"/>
<dbReference type="GO" id="GO:0005524">
    <property type="term" value="F:ATP binding"/>
    <property type="evidence" value="ECO:0007669"/>
    <property type="project" value="UniProtKB-UniRule"/>
</dbReference>
<dbReference type="Proteomes" id="UP000029085">
    <property type="component" value="Unassembled WGS sequence"/>
</dbReference>
<evidence type="ECO:0000259" key="10">
    <source>
        <dbReference type="PROSITE" id="PS51192"/>
    </source>
</evidence>
<comment type="function">
    <text evidence="9">Transcription regulator that activates transcription by stimulating RNA polymerase (RNAP) recycling in case of stress conditions such as supercoiled DNA or high salt concentrations. Probably acts by releasing the RNAP, when it is trapped or immobilized on tightly supercoiled DNA. Does not activate transcription on linear DNA. Probably not involved in DNA repair.</text>
</comment>
<feature type="short sequence motif" description="DEAH box" evidence="9">
    <location>
        <begin position="278"/>
        <end position="281"/>
    </location>
</feature>
<dbReference type="PANTHER" id="PTHR45766:SF6">
    <property type="entry name" value="SWI_SNF-RELATED MATRIX-ASSOCIATED ACTIN-DEPENDENT REGULATOR OF CHROMATIN SUBFAMILY A-LIKE PROTEIN 1"/>
    <property type="match status" value="1"/>
</dbReference>
<dbReference type="HAMAP" id="MF_01821">
    <property type="entry name" value="Helicase_RapA"/>
    <property type="match status" value="1"/>
</dbReference>
<name>A0A087MIS3_9GAMM</name>
<dbReference type="GO" id="GO:0003677">
    <property type="term" value="F:DNA binding"/>
    <property type="evidence" value="ECO:0007669"/>
    <property type="project" value="UniProtKB-KW"/>
</dbReference>
<dbReference type="Gene3D" id="3.40.50.10810">
    <property type="entry name" value="Tandem AAA-ATPase domain"/>
    <property type="match status" value="1"/>
</dbReference>
<dbReference type="InterPro" id="IPR023949">
    <property type="entry name" value="Helicase_RapA"/>
</dbReference>
<evidence type="ECO:0000256" key="6">
    <source>
        <dbReference type="ARBA" id="ARBA00023125"/>
    </source>
</evidence>
<dbReference type="PANTHER" id="PTHR45766">
    <property type="entry name" value="DNA ANNEALING HELICASE AND ENDONUCLEASE ZRANB3 FAMILY MEMBER"/>
    <property type="match status" value="1"/>
</dbReference>
<dbReference type="Gene3D" id="3.30.360.80">
    <property type="match status" value="1"/>
</dbReference>
<dbReference type="InterPro" id="IPR001650">
    <property type="entry name" value="Helicase_C-like"/>
</dbReference>
<keyword evidence="6 9" id="KW-0238">DNA-binding</keyword>
<dbReference type="Pfam" id="PF00176">
    <property type="entry name" value="SNF2-rel_dom"/>
    <property type="match status" value="1"/>
</dbReference>
<reference evidence="12 13" key="2">
    <citation type="journal article" date="2015" name="Stand. Genomic Sci.">
        <title>High quality draft genomic sequence of Arenimonas donghaensis DSM 18148(T).</title>
        <authorList>
            <person name="Chen F."/>
            <person name="Wang H."/>
            <person name="Cao Y."/>
            <person name="Li X."/>
            <person name="Wang G."/>
        </authorList>
    </citation>
    <scope>NUCLEOTIDE SEQUENCE [LARGE SCALE GENOMIC DNA]</scope>
    <source>
        <strain evidence="12 13">HO3-R19</strain>
    </source>
</reference>
<dbReference type="PROSITE" id="PS51192">
    <property type="entry name" value="HELICASE_ATP_BIND_1"/>
    <property type="match status" value="1"/>
</dbReference>
<evidence type="ECO:0000313" key="13">
    <source>
        <dbReference type="Proteomes" id="UP000029085"/>
    </source>
</evidence>
<keyword evidence="8 9" id="KW-0804">Transcription</keyword>
<dbReference type="EMBL" id="AVCJ01000012">
    <property type="protein sequence ID" value="KFL36776.1"/>
    <property type="molecule type" value="Genomic_DNA"/>
</dbReference>
<dbReference type="SMART" id="SM00490">
    <property type="entry name" value="HELICc"/>
    <property type="match status" value="1"/>
</dbReference>
<dbReference type="InterPro" id="IPR022737">
    <property type="entry name" value="RapA_C"/>
</dbReference>
<comment type="caution">
    <text evidence="12">The sequence shown here is derived from an EMBL/GenBank/DDBJ whole genome shotgun (WGS) entry which is preliminary data.</text>
</comment>
<feature type="domain" description="Helicase ATP-binding" evidence="10">
    <location>
        <begin position="160"/>
        <end position="332"/>
    </location>
</feature>
<evidence type="ECO:0000313" key="12">
    <source>
        <dbReference type="EMBL" id="KFL36776.1"/>
    </source>
</evidence>
<comment type="similarity">
    <text evidence="9">Belongs to the SNF2/RAD54 helicase family. RapA subfamily.</text>
</comment>
<dbReference type="AlphaFoldDB" id="A0A087MIS3"/>
<keyword evidence="3 9" id="KW-0347">Helicase</keyword>
<dbReference type="InterPro" id="IPR040765">
    <property type="entry name" value="Tudor_1_RapA"/>
</dbReference>
<dbReference type="GO" id="GO:0006355">
    <property type="term" value="P:regulation of DNA-templated transcription"/>
    <property type="evidence" value="ECO:0007669"/>
    <property type="project" value="UniProtKB-UniRule"/>
</dbReference>
<dbReference type="PATRIC" id="fig|1121014.3.peg.1459"/>
<organism evidence="12 13">
    <name type="scientific">Arenimonas donghaensis DSM 18148 = HO3-R19</name>
    <dbReference type="NCBI Taxonomy" id="1121014"/>
    <lineage>
        <taxon>Bacteria</taxon>
        <taxon>Pseudomonadati</taxon>
        <taxon>Pseudomonadota</taxon>
        <taxon>Gammaproteobacteria</taxon>
        <taxon>Lysobacterales</taxon>
        <taxon>Lysobacteraceae</taxon>
        <taxon>Arenimonas</taxon>
    </lineage>
</organism>
<comment type="subunit">
    <text evidence="9">Interacts with the RNAP. Has a higher affinity for the core RNAP than for the holoenzyme. Its ATPase activity is stimulated by binding to RNAP.</text>
</comment>
<evidence type="ECO:0000256" key="1">
    <source>
        <dbReference type="ARBA" id="ARBA00022741"/>
    </source>
</evidence>
<dbReference type="EC" id="3.6.4.-" evidence="9"/>
<dbReference type="InterPro" id="IPR014001">
    <property type="entry name" value="Helicase_ATP-bd"/>
</dbReference>
<dbReference type="InterPro" id="IPR000330">
    <property type="entry name" value="SNF2_N"/>
</dbReference>
<dbReference type="CDD" id="cd18793">
    <property type="entry name" value="SF2_C_SNF"/>
    <property type="match status" value="1"/>
</dbReference>
<keyword evidence="2 9" id="KW-0378">Hydrolase</keyword>
<dbReference type="InterPro" id="IPR049730">
    <property type="entry name" value="SNF2/RAD54-like_C"/>
</dbReference>
<evidence type="ECO:0000256" key="4">
    <source>
        <dbReference type="ARBA" id="ARBA00022840"/>
    </source>
</evidence>
<dbReference type="InterPro" id="IPR057342">
    <property type="entry name" value="DEXDc_RapA"/>
</dbReference>
<dbReference type="InterPro" id="IPR038718">
    <property type="entry name" value="SNF2-like_sf"/>
</dbReference>
<protein>
    <recommendedName>
        <fullName evidence="9">RNA polymerase-associated protein RapA</fullName>
        <ecNumber evidence="9">3.6.4.-</ecNumber>
    </recommendedName>
    <alternativeName>
        <fullName evidence="9">ATP-dependent helicase HepA</fullName>
    </alternativeName>
</protein>
<dbReference type="Gene3D" id="3.40.50.300">
    <property type="entry name" value="P-loop containing nucleotide triphosphate hydrolases"/>
    <property type="match status" value="1"/>
</dbReference>
<dbReference type="GO" id="GO:0004386">
    <property type="term" value="F:helicase activity"/>
    <property type="evidence" value="ECO:0007669"/>
    <property type="project" value="UniProtKB-UniRule"/>
</dbReference>
<feature type="binding site" evidence="9">
    <location>
        <begin position="173"/>
        <end position="180"/>
    </location>
    <ligand>
        <name>ATP</name>
        <dbReference type="ChEBI" id="CHEBI:30616"/>
    </ligand>
</feature>
<dbReference type="PROSITE" id="PS51194">
    <property type="entry name" value="HELICASE_CTER"/>
    <property type="match status" value="1"/>
</dbReference>
<sequence length="951" mass="105762">MESRMLFSPGQRWFSSAEPELGLGTVLRLAGRQVQIVFTGTGVVRMYALGSAPLLRAVFRPGERVRVEGNDKTVEKVEDREGHVHYLCDGHWHAEGELDAEQPVSQADSRLLSGRVDRNDQFEFRVECLRRRAEARAHPGWGVLGARIDLVPHQLQVAEAAAARRPPRLLLADEVGLGKTIEACLVTAQMLASGRASRVLVLVPESLVNQWFVELLRRFNLAFAIYDEERCESLEMTEPKANPFEDEQCVIASVDWLASHEKRARQALAAGWDLLLVDEAHHLVWTPEFTSPGYALVESLSARTPGLLLLTATPEQLGLGGHFARLRLLDPARYTDLEAFKAETRGYHDLSALAGRLLDDQALTTDDMQALARLFPDDQDHLAQRLGRIAAGDAAARDALLADLVDRHGTGRVMVRNRRAAVGGFPKRIPHLKVLHADEDPTLLGVLRAEFAHDVGETDDEPSHDFTRDPRMDWLLDTLDAVAPAKVLLLCRSRAKVQAIEEALRLRTGMKVARFHEDMNLLQRDRNAAYFADEEGARLLVSSEIGAEGRNFQFAQHLLFWDLPLHPDMLEQRIGRLDRIGQQGDVHLHAAAVADSAQEVLQRWLHEGLDAFRQVLADGREMLRGFGAELLQLASLDADAREPALDELLERSRQRHAELARLIAEGRDRLLELGSRGLGERDALRQALAADDQHAAMDDFPLRLLESFGVHNEALAQNIWLLDPEHLSVDGFEELRQGPRMCTSDRATALSRDDLLYLRPDHPLMLTATDLLISGESGNAAFLVDDSLPPRTVVLEAVNVIECVADARLDIERWLPPTPLSVAVDTRLQRRPNFAPGERARHRAGDRVFDLGPQRKVLAALVPPMLERTRDEAKAAAQALIDEAVARADATLSAEIQRLRALAHVNPAVRPAEIAALEAEREAVLAALPTARPRLDSLRLVASTDFLQLRR</sequence>
<keyword evidence="5 9" id="KW-0805">Transcription regulation</keyword>
<evidence type="ECO:0000259" key="11">
    <source>
        <dbReference type="PROSITE" id="PS51194"/>
    </source>
</evidence>
<keyword evidence="7 9" id="KW-0010">Activator</keyword>
<evidence type="ECO:0000256" key="2">
    <source>
        <dbReference type="ARBA" id="ARBA00022801"/>
    </source>
</evidence>
<evidence type="ECO:0000256" key="7">
    <source>
        <dbReference type="ARBA" id="ARBA00023159"/>
    </source>
</evidence>
<dbReference type="GO" id="GO:0016817">
    <property type="term" value="F:hydrolase activity, acting on acid anhydrides"/>
    <property type="evidence" value="ECO:0007669"/>
    <property type="project" value="InterPro"/>
</dbReference>
<keyword evidence="1 9" id="KW-0547">Nucleotide-binding</keyword>
<proteinExistence type="inferred from homology"/>
<keyword evidence="13" id="KW-1185">Reference proteome</keyword>
<dbReference type="Gene3D" id="6.10.140.1500">
    <property type="match status" value="1"/>
</dbReference>
<gene>
    <name evidence="9" type="primary">rapA</name>
    <name evidence="12" type="ORF">N788_03960</name>
</gene>
<dbReference type="SUPFAM" id="SSF52540">
    <property type="entry name" value="P-loop containing nucleoside triphosphate hydrolases"/>
    <property type="match status" value="2"/>
</dbReference>
<dbReference type="Gene3D" id="2.30.30.140">
    <property type="match status" value="1"/>
</dbReference>
<dbReference type="Pfam" id="PF12137">
    <property type="entry name" value="RapA_C"/>
    <property type="match status" value="1"/>
</dbReference>
<dbReference type="CDD" id="cd18011">
    <property type="entry name" value="DEXDc_RapA"/>
    <property type="match status" value="1"/>
</dbReference>
<dbReference type="Pfam" id="PF18339">
    <property type="entry name" value="Tudor_1_RapA"/>
    <property type="match status" value="1"/>
</dbReference>